<comment type="similarity">
    <text evidence="1">Belongs to the elongation factor P family.</text>
</comment>
<dbReference type="InterPro" id="IPR008991">
    <property type="entry name" value="Translation_prot_SH3-like_sf"/>
</dbReference>
<dbReference type="Pfam" id="PF09285">
    <property type="entry name" value="Elong-fact-P_C"/>
    <property type="match status" value="1"/>
</dbReference>
<evidence type="ECO:0000259" key="2">
    <source>
        <dbReference type="SMART" id="SM00841"/>
    </source>
</evidence>
<dbReference type="PROSITE" id="PS01275">
    <property type="entry name" value="EFP"/>
    <property type="match status" value="1"/>
</dbReference>
<evidence type="ECO:0000256" key="1">
    <source>
        <dbReference type="ARBA" id="ARBA00009479"/>
    </source>
</evidence>
<dbReference type="CDD" id="cd05794">
    <property type="entry name" value="S1_EF-P_repeat_2"/>
    <property type="match status" value="1"/>
</dbReference>
<dbReference type="Proteomes" id="UP000176997">
    <property type="component" value="Unassembled WGS sequence"/>
</dbReference>
<evidence type="ECO:0000313" key="4">
    <source>
        <dbReference type="Proteomes" id="UP000176997"/>
    </source>
</evidence>
<dbReference type="Pfam" id="PF08207">
    <property type="entry name" value="EFP_N"/>
    <property type="match status" value="1"/>
</dbReference>
<protein>
    <recommendedName>
        <fullName evidence="2">Elongation factor P C-terminal domain-containing protein</fullName>
    </recommendedName>
</protein>
<reference evidence="3 4" key="1">
    <citation type="journal article" date="2016" name="Nat. Commun.">
        <title>Thousands of microbial genomes shed light on interconnected biogeochemical processes in an aquifer system.</title>
        <authorList>
            <person name="Anantharaman K."/>
            <person name="Brown C.T."/>
            <person name="Hug L.A."/>
            <person name="Sharon I."/>
            <person name="Castelle C.J."/>
            <person name="Probst A.J."/>
            <person name="Thomas B.C."/>
            <person name="Singh A."/>
            <person name="Wilkins M.J."/>
            <person name="Karaoz U."/>
            <person name="Brodie E.L."/>
            <person name="Williams K.H."/>
            <person name="Hubbard S.S."/>
            <person name="Banfield J.F."/>
        </authorList>
    </citation>
    <scope>NUCLEOTIDE SEQUENCE [LARGE SCALE GENOMIC DNA]</scope>
</reference>
<dbReference type="STRING" id="1802723.A2675_03830"/>
<dbReference type="EMBL" id="MHUS01000013">
    <property type="protein sequence ID" value="OHA81230.1"/>
    <property type="molecule type" value="Genomic_DNA"/>
</dbReference>
<feature type="domain" description="Elongation factor P C-terminal" evidence="2">
    <location>
        <begin position="131"/>
        <end position="186"/>
    </location>
</feature>
<sequence length="190" mass="21157">MLEYNEIVPKKIIIYQGEPHEVVESHVARTQMRKPQNQTKLRSLLTGKVIPASFHAADKAEEADIETKEIKYLYKNRGEAWFCEASDPSKRFALSDAVLEGKDRFLKVNSIVTAVIFNEETIIGIRTPIKVDLVVKEAAPAVKGNTVQGGTKQVVLETGATINVPMFINQGDVLRINTETGEYTERVGKS</sequence>
<dbReference type="SUPFAM" id="SSF50249">
    <property type="entry name" value="Nucleic acid-binding proteins"/>
    <property type="match status" value="1"/>
</dbReference>
<dbReference type="SMART" id="SM00841">
    <property type="entry name" value="Elong-fact-P_C"/>
    <property type="match status" value="1"/>
</dbReference>
<proteinExistence type="inferred from homology"/>
<name>A0A1G2S806_9BACT</name>
<dbReference type="FunFam" id="2.40.50.140:FF:000004">
    <property type="entry name" value="Elongation factor P"/>
    <property type="match status" value="1"/>
</dbReference>
<organism evidence="3 4">
    <name type="scientific">Candidatus Yonathbacteria bacterium RIFCSPHIGHO2_01_FULL_51_10</name>
    <dbReference type="NCBI Taxonomy" id="1802723"/>
    <lineage>
        <taxon>Bacteria</taxon>
        <taxon>Candidatus Yonathiibacteriota</taxon>
    </lineage>
</organism>
<dbReference type="GO" id="GO:0003746">
    <property type="term" value="F:translation elongation factor activity"/>
    <property type="evidence" value="ECO:0007669"/>
    <property type="project" value="TreeGrafter"/>
</dbReference>
<dbReference type="AlphaFoldDB" id="A0A1G2S806"/>
<evidence type="ECO:0000313" key="3">
    <source>
        <dbReference type="EMBL" id="OHA81230.1"/>
    </source>
</evidence>
<dbReference type="InterPro" id="IPR015365">
    <property type="entry name" value="Elong-fact-P_C"/>
</dbReference>
<dbReference type="InterPro" id="IPR012340">
    <property type="entry name" value="NA-bd_OB-fold"/>
</dbReference>
<gene>
    <name evidence="3" type="ORF">A2675_03830</name>
</gene>
<dbReference type="Gene3D" id="2.40.50.140">
    <property type="entry name" value="Nucleic acid-binding proteins"/>
    <property type="match status" value="2"/>
</dbReference>
<dbReference type="InterPro" id="IPR013185">
    <property type="entry name" value="Transl_elong_KOW-like"/>
</dbReference>
<dbReference type="PANTHER" id="PTHR30053:SF12">
    <property type="entry name" value="ELONGATION FACTOR P (EF-P) FAMILY PROTEIN"/>
    <property type="match status" value="1"/>
</dbReference>
<dbReference type="GO" id="GO:0043043">
    <property type="term" value="P:peptide biosynthetic process"/>
    <property type="evidence" value="ECO:0007669"/>
    <property type="project" value="InterPro"/>
</dbReference>
<dbReference type="Gene3D" id="2.30.30.30">
    <property type="match status" value="1"/>
</dbReference>
<accession>A0A1G2S806</accession>
<dbReference type="SUPFAM" id="SSF50104">
    <property type="entry name" value="Translation proteins SH3-like domain"/>
    <property type="match status" value="1"/>
</dbReference>
<comment type="caution">
    <text evidence="3">The sequence shown here is derived from an EMBL/GenBank/DDBJ whole genome shotgun (WGS) entry which is preliminary data.</text>
</comment>
<dbReference type="GO" id="GO:0005829">
    <property type="term" value="C:cytosol"/>
    <property type="evidence" value="ECO:0007669"/>
    <property type="project" value="UniProtKB-ARBA"/>
</dbReference>
<dbReference type="InterPro" id="IPR013852">
    <property type="entry name" value="Transl_elong_P/YeiP_CS"/>
</dbReference>
<dbReference type="PIRSF" id="PIRSF005901">
    <property type="entry name" value="EF-P"/>
    <property type="match status" value="1"/>
</dbReference>
<dbReference type="InterPro" id="IPR020599">
    <property type="entry name" value="Transl_elong_fac_P/YeiP"/>
</dbReference>
<dbReference type="PANTHER" id="PTHR30053">
    <property type="entry name" value="ELONGATION FACTOR P"/>
    <property type="match status" value="1"/>
</dbReference>
<dbReference type="InterPro" id="IPR014722">
    <property type="entry name" value="Rib_uL2_dom2"/>
</dbReference>